<dbReference type="Gene3D" id="2.120.10.80">
    <property type="entry name" value="Kelch-type beta propeller"/>
    <property type="match status" value="1"/>
</dbReference>
<dbReference type="CDD" id="cd23767">
    <property type="entry name" value="IQCD"/>
    <property type="match status" value="1"/>
</dbReference>
<dbReference type="SUPFAM" id="SSF117281">
    <property type="entry name" value="Kelch motif"/>
    <property type="match status" value="1"/>
</dbReference>
<dbReference type="SMART" id="SM00015">
    <property type="entry name" value="IQ"/>
    <property type="match status" value="1"/>
</dbReference>
<dbReference type="AlphaFoldDB" id="A0AAW1SGM9"/>
<dbReference type="PROSITE" id="PS50096">
    <property type="entry name" value="IQ"/>
    <property type="match status" value="1"/>
</dbReference>
<dbReference type="PANTHER" id="PTHR46063:SF1">
    <property type="entry name" value="KELCH DOMAIN-CONTAINING PROTEIN 4"/>
    <property type="match status" value="1"/>
</dbReference>
<sequence>MGSGRDKRKKQKGKQPGLGASKTEKKTANNATKELRRAEKTAAGGEDDLDALLAQFQLSDKLQKEVQVLSEAPAPSPRVFASFTPIPTQKDDILLFGGEYYDSKADKMRCYNDIFIYSPRKDRWTQVISPGGGRPAPRSSHQAAVHRGFLYMFGGELMSPNQQSFKHYQDLWRMDLERHTWELLPGKGGPQGRSGHRMALHKNKLLTFGGFNDSGKACQYFNDLWEYDIEELRWRSVPPGSAARPSPRGGSQVAVAGDTLFLYGGHSVEVDPADKSETETVHDDMWALDLLTYQWERVRRAGMAPSPRTSFGLATHRQRAVLFGGITDRAGAGDKLFSEMHNELYQFSFASRRWFPLALRARRGLQQADKAADKFLERGGFERGSALHRAAVRIQANYRGYAVRKAYTTYKLGGPVSELLYSPATYGIDFAARDAPRPRARANPMLAVCGNTLWLLGGVVEVAHTDVTLDDLWCLDLAKLDGWRCVRANTAGEDAFRDDSSGWEEEGPEGQGEGSDSD</sequence>
<dbReference type="InterPro" id="IPR000048">
    <property type="entry name" value="IQ_motif_EF-hand-BS"/>
</dbReference>
<dbReference type="InterPro" id="IPR052588">
    <property type="entry name" value="Kelch_domain_protein"/>
</dbReference>
<dbReference type="EMBL" id="JALJOU010000003">
    <property type="protein sequence ID" value="KAK9845438.1"/>
    <property type="molecule type" value="Genomic_DNA"/>
</dbReference>
<evidence type="ECO:0000256" key="1">
    <source>
        <dbReference type="SAM" id="MobiDB-lite"/>
    </source>
</evidence>
<dbReference type="Gene3D" id="1.20.5.190">
    <property type="match status" value="1"/>
</dbReference>
<dbReference type="InterPro" id="IPR015915">
    <property type="entry name" value="Kelch-typ_b-propeller"/>
</dbReference>
<dbReference type="Pfam" id="PF00612">
    <property type="entry name" value="IQ"/>
    <property type="match status" value="1"/>
</dbReference>
<dbReference type="Pfam" id="PF24681">
    <property type="entry name" value="Kelch_KLHDC2_KLHL20_DRC7"/>
    <property type="match status" value="1"/>
</dbReference>
<reference evidence="2 3" key="1">
    <citation type="journal article" date="2024" name="Nat. Commun.">
        <title>Phylogenomics reveals the evolutionary origins of lichenization in chlorophyte algae.</title>
        <authorList>
            <person name="Puginier C."/>
            <person name="Libourel C."/>
            <person name="Otte J."/>
            <person name="Skaloud P."/>
            <person name="Haon M."/>
            <person name="Grisel S."/>
            <person name="Petersen M."/>
            <person name="Berrin J.G."/>
            <person name="Delaux P.M."/>
            <person name="Dal Grande F."/>
            <person name="Keller J."/>
        </authorList>
    </citation>
    <scope>NUCLEOTIDE SEQUENCE [LARGE SCALE GENOMIC DNA]</scope>
    <source>
        <strain evidence="2 3">SAG 245.80</strain>
    </source>
</reference>
<name>A0AAW1SGM9_9CHLO</name>
<evidence type="ECO:0008006" key="4">
    <source>
        <dbReference type="Google" id="ProtNLM"/>
    </source>
</evidence>
<dbReference type="PANTHER" id="PTHR46063">
    <property type="entry name" value="KELCH DOMAIN-CONTAINING PROTEIN"/>
    <property type="match status" value="1"/>
</dbReference>
<feature type="compositionally biased region" description="Basic residues" evidence="1">
    <location>
        <begin position="1"/>
        <end position="13"/>
    </location>
</feature>
<organism evidence="2 3">
    <name type="scientific">Elliptochloris bilobata</name>
    <dbReference type="NCBI Taxonomy" id="381761"/>
    <lineage>
        <taxon>Eukaryota</taxon>
        <taxon>Viridiplantae</taxon>
        <taxon>Chlorophyta</taxon>
        <taxon>core chlorophytes</taxon>
        <taxon>Trebouxiophyceae</taxon>
        <taxon>Trebouxiophyceae incertae sedis</taxon>
        <taxon>Elliptochloris clade</taxon>
        <taxon>Elliptochloris</taxon>
    </lineage>
</organism>
<feature type="region of interest" description="Disordered" evidence="1">
    <location>
        <begin position="1"/>
        <end position="44"/>
    </location>
</feature>
<comment type="caution">
    <text evidence="2">The sequence shown here is derived from an EMBL/GenBank/DDBJ whole genome shotgun (WGS) entry which is preliminary data.</text>
</comment>
<evidence type="ECO:0000313" key="2">
    <source>
        <dbReference type="EMBL" id="KAK9845438.1"/>
    </source>
</evidence>
<dbReference type="Proteomes" id="UP001445335">
    <property type="component" value="Unassembled WGS sequence"/>
</dbReference>
<protein>
    <recommendedName>
        <fullName evidence="4">Kelch repeat-containing protein</fullName>
    </recommendedName>
</protein>
<gene>
    <name evidence="2" type="ORF">WJX81_006475</name>
</gene>
<proteinExistence type="predicted"/>
<keyword evidence="3" id="KW-1185">Reference proteome</keyword>
<feature type="region of interest" description="Disordered" evidence="1">
    <location>
        <begin position="494"/>
        <end position="518"/>
    </location>
</feature>
<accession>A0AAW1SGM9</accession>
<evidence type="ECO:0000313" key="3">
    <source>
        <dbReference type="Proteomes" id="UP001445335"/>
    </source>
</evidence>
<feature type="compositionally biased region" description="Gly residues" evidence="1">
    <location>
        <begin position="509"/>
        <end position="518"/>
    </location>
</feature>
<feature type="compositionally biased region" description="Basic and acidic residues" evidence="1">
    <location>
        <begin position="22"/>
        <end position="40"/>
    </location>
</feature>